<dbReference type="InterPro" id="IPR000380">
    <property type="entry name" value="Topo_IA"/>
</dbReference>
<dbReference type="InterPro" id="IPR023405">
    <property type="entry name" value="Topo_IA_core_domain"/>
</dbReference>
<comment type="similarity">
    <text evidence="2 8">Belongs to the type IA topoisomerase family.</text>
</comment>
<dbReference type="InterPro" id="IPR013826">
    <property type="entry name" value="Topo_IA_cen_sub3"/>
</dbReference>
<evidence type="ECO:0000256" key="4">
    <source>
        <dbReference type="ARBA" id="ARBA00022842"/>
    </source>
</evidence>
<dbReference type="Pfam" id="PF01751">
    <property type="entry name" value="Toprim"/>
    <property type="match status" value="1"/>
</dbReference>
<feature type="compositionally biased region" description="Basic residues" evidence="9">
    <location>
        <begin position="891"/>
        <end position="914"/>
    </location>
</feature>
<dbReference type="PRINTS" id="PR00417">
    <property type="entry name" value="PRTPISMRASEI"/>
</dbReference>
<comment type="catalytic activity">
    <reaction evidence="1 8">
        <text>ATP-independent breakage of single-stranded DNA, followed by passage and rejoining.</text>
        <dbReference type="EC" id="5.6.2.1"/>
    </reaction>
</comment>
<dbReference type="Gene3D" id="3.40.50.140">
    <property type="match status" value="1"/>
</dbReference>
<feature type="region of interest" description="Disordered" evidence="9">
    <location>
        <begin position="698"/>
        <end position="717"/>
    </location>
</feature>
<dbReference type="InterPro" id="IPR006171">
    <property type="entry name" value="TOPRIM_dom"/>
</dbReference>
<evidence type="ECO:0000256" key="2">
    <source>
        <dbReference type="ARBA" id="ARBA00009446"/>
    </source>
</evidence>
<evidence type="ECO:0000313" key="12">
    <source>
        <dbReference type="EMBL" id="TGZ10135.1"/>
    </source>
</evidence>
<feature type="domain" description="Topo IA-type catalytic" evidence="11">
    <location>
        <begin position="150"/>
        <end position="604"/>
    </location>
</feature>
<protein>
    <recommendedName>
        <fullName evidence="8">DNA topoisomerase 1</fullName>
        <ecNumber evidence="8">5.6.2.1</ecNumber>
    </recommendedName>
    <alternativeName>
        <fullName evidence="8">DNA topoisomerase I</fullName>
    </alternativeName>
</protein>
<dbReference type="InterPro" id="IPR005733">
    <property type="entry name" value="TopoI_bac-type"/>
</dbReference>
<dbReference type="CDD" id="cd03363">
    <property type="entry name" value="TOPRIM_TopoIA_TopoI"/>
    <property type="match status" value="1"/>
</dbReference>
<dbReference type="SMART" id="SM00493">
    <property type="entry name" value="TOPRIM"/>
    <property type="match status" value="1"/>
</dbReference>
<dbReference type="InterPro" id="IPR013824">
    <property type="entry name" value="Topo_IA_cen_sub1"/>
</dbReference>
<dbReference type="InterPro" id="IPR003601">
    <property type="entry name" value="Topo_IA_2"/>
</dbReference>
<dbReference type="RefSeq" id="WP_136016121.1">
    <property type="nucleotide sequence ID" value="NZ_SRZK01000087.1"/>
</dbReference>
<evidence type="ECO:0000259" key="11">
    <source>
        <dbReference type="PROSITE" id="PS52039"/>
    </source>
</evidence>
<gene>
    <name evidence="8 12" type="primary">topA</name>
    <name evidence="12" type="ORF">E5Z02_11485</name>
</gene>
<proteinExistence type="inferred from homology"/>
<dbReference type="SUPFAM" id="SSF56712">
    <property type="entry name" value="Prokaryotic type I DNA topoisomerase"/>
    <property type="match status" value="1"/>
</dbReference>
<comment type="subunit">
    <text evidence="8">Monomer.</text>
</comment>
<dbReference type="HAMAP" id="MF_00952">
    <property type="entry name" value="Topoisom_1_prok"/>
    <property type="match status" value="1"/>
</dbReference>
<feature type="site" description="Interaction with DNA" evidence="8">
    <location>
        <position position="164"/>
    </location>
</feature>
<dbReference type="GO" id="GO:0016853">
    <property type="term" value="F:isomerase activity"/>
    <property type="evidence" value="ECO:0007669"/>
    <property type="project" value="UniProtKB-KW"/>
</dbReference>
<dbReference type="SMART" id="SM00436">
    <property type="entry name" value="TOP1Bc"/>
    <property type="match status" value="1"/>
</dbReference>
<dbReference type="PROSITE" id="PS50880">
    <property type="entry name" value="TOPRIM"/>
    <property type="match status" value="1"/>
</dbReference>
<feature type="compositionally biased region" description="Low complexity" evidence="9">
    <location>
        <begin position="915"/>
        <end position="954"/>
    </location>
</feature>
<dbReference type="PANTHER" id="PTHR42785:SF1">
    <property type="entry name" value="DNA TOPOISOMERASE"/>
    <property type="match status" value="1"/>
</dbReference>
<organism evidence="12 13">
    <name type="scientific">Streptomyces rhizosphaericola</name>
    <dbReference type="NCBI Taxonomy" id="2564098"/>
    <lineage>
        <taxon>Bacteria</taxon>
        <taxon>Bacillati</taxon>
        <taxon>Actinomycetota</taxon>
        <taxon>Actinomycetes</taxon>
        <taxon>Kitasatosporales</taxon>
        <taxon>Streptomycetaceae</taxon>
        <taxon>Streptomyces</taxon>
    </lineage>
</organism>
<dbReference type="InterPro" id="IPR028612">
    <property type="entry name" value="Topoisom_1_IA"/>
</dbReference>
<keyword evidence="3" id="KW-0479">Metal-binding</keyword>
<evidence type="ECO:0000256" key="8">
    <source>
        <dbReference type="HAMAP-Rule" id="MF_00952"/>
    </source>
</evidence>
<feature type="region of interest" description="Interaction with DNA" evidence="8">
    <location>
        <begin position="184"/>
        <end position="189"/>
    </location>
</feature>
<comment type="caution">
    <text evidence="12">The sequence shown here is derived from an EMBL/GenBank/DDBJ whole genome shotgun (WGS) entry which is preliminary data.</text>
</comment>
<keyword evidence="5 8" id="KW-0799">Topoisomerase</keyword>
<feature type="active site" description="O-(5'-phospho-DNA)-tyrosine intermediate" evidence="8">
    <location>
        <position position="336"/>
    </location>
</feature>
<keyword evidence="7 8" id="KW-0413">Isomerase</keyword>
<dbReference type="EMBL" id="SRZK01000087">
    <property type="protein sequence ID" value="TGZ10135.1"/>
    <property type="molecule type" value="Genomic_DNA"/>
</dbReference>
<evidence type="ECO:0000256" key="1">
    <source>
        <dbReference type="ARBA" id="ARBA00000213"/>
    </source>
</evidence>
<feature type="region of interest" description="Disordered" evidence="9">
    <location>
        <begin position="851"/>
        <end position="954"/>
    </location>
</feature>
<keyword evidence="4" id="KW-0460">Magnesium</keyword>
<evidence type="ECO:0000256" key="9">
    <source>
        <dbReference type="SAM" id="MobiDB-lite"/>
    </source>
</evidence>
<dbReference type="PANTHER" id="PTHR42785">
    <property type="entry name" value="DNA TOPOISOMERASE, TYPE IA, CORE"/>
    <property type="match status" value="1"/>
</dbReference>
<feature type="compositionally biased region" description="Basic and acidic residues" evidence="9">
    <location>
        <begin position="877"/>
        <end position="890"/>
    </location>
</feature>
<dbReference type="InterPro" id="IPR003602">
    <property type="entry name" value="Topo_IA_DNA-bd_dom"/>
</dbReference>
<dbReference type="Proteomes" id="UP000306274">
    <property type="component" value="Unassembled WGS sequence"/>
</dbReference>
<feature type="site" description="Interaction with DNA" evidence="8">
    <location>
        <position position="42"/>
    </location>
</feature>
<dbReference type="Gene3D" id="2.70.20.10">
    <property type="entry name" value="Topoisomerase I, domain 3"/>
    <property type="match status" value="1"/>
</dbReference>
<reference evidence="12 13" key="1">
    <citation type="submission" date="2019-04" db="EMBL/GenBank/DDBJ databases">
        <title>Streptomyces rhizosphaericola sp. nov., an actinobacterium isolated from the wheat rhizosphere.</title>
        <authorList>
            <person name="Vargas Hoyos H.A."/>
            <person name="Santos S.N."/>
            <person name="Genuario D.B."/>
            <person name="Melo I.S."/>
            <person name="Da Silva L.J."/>
            <person name="Da Silva F.S.P."/>
            <person name="Zucchi T.D."/>
        </authorList>
    </citation>
    <scope>NUCLEOTIDE SEQUENCE [LARGE SCALE GENOMIC DNA]</scope>
    <source>
        <strain evidence="12 13">1AS2c</strain>
    </source>
</reference>
<dbReference type="NCBIfam" id="TIGR01051">
    <property type="entry name" value="topA_bact"/>
    <property type="match status" value="1"/>
</dbReference>
<dbReference type="Gene3D" id="1.10.460.10">
    <property type="entry name" value="Topoisomerase I, domain 2"/>
    <property type="match status" value="1"/>
</dbReference>
<dbReference type="EC" id="5.6.2.1" evidence="8"/>
<dbReference type="InterPro" id="IPR013497">
    <property type="entry name" value="Topo_IA_cen"/>
</dbReference>
<evidence type="ECO:0000256" key="6">
    <source>
        <dbReference type="ARBA" id="ARBA00023125"/>
    </source>
</evidence>
<feature type="site" description="Interaction with DNA" evidence="8">
    <location>
        <position position="176"/>
    </location>
</feature>
<keyword evidence="13" id="KW-1185">Reference proteome</keyword>
<comment type="function">
    <text evidence="8">Releases the supercoiling and torsional tension of DNA, which is introduced during the DNA replication and transcription, by transiently cleaving and rejoining one strand of the DNA duplex. Introduces a single-strand break via transesterification at a target site in duplex DNA. The scissile phosphodiester is attacked by the catalytic tyrosine of the enzyme, resulting in the formation of a DNA-(5'-phosphotyrosyl)-enzyme intermediate and the expulsion of a 3'-OH DNA strand. The free DNA strand then undergoes passage around the unbroken strand, thus removing DNA supercoils. Finally, in the religation step, the DNA 3'-OH attacks the covalent intermediate to expel the active-site tyrosine and restore the DNA phosphodiester backbone.</text>
</comment>
<dbReference type="InterPro" id="IPR025589">
    <property type="entry name" value="Toprim_C_rpt"/>
</dbReference>
<evidence type="ECO:0000256" key="5">
    <source>
        <dbReference type="ARBA" id="ARBA00023029"/>
    </source>
</evidence>
<dbReference type="PROSITE" id="PS52039">
    <property type="entry name" value="TOPO_IA_2"/>
    <property type="match status" value="1"/>
</dbReference>
<feature type="site" description="Interaction with DNA" evidence="8">
    <location>
        <position position="169"/>
    </location>
</feature>
<sequence length="954" mass="103627">MSPTSETAQGGRRLVIVESPAKAKTIKGYLGPGYVVEASVGHIRDLPNGAAEVPDEYTGEVRRLGVDVEHDFQPIYVVNADKKAQVRKLKQLLAESDELFLATDEDREGEAIAWHLQEVLRPKVPVHRMVFHEITKDAIRAAVANPRELNQRMVDAQETRRILDRLYGYEVSPVLWKKVMPKLSAGRVQSVATRLVVERERERIAFRSAEYWDLTGTFATGRTGDASDPSTLTARLSAVDGRRIAQGRDFGPDGQLKAGSAQTLHLDEANARALAAALADSSFTVRSVESKPYRRSPYAPFRTTTLQQEASRKLGFGAKATMQVAQKLYENGFITYMRTDSTTLSDTAVAAARAQVTQLYGANYLPEKPRTYAGKVKNAQEAHEAIRPSGDRFRTPAETGLTGDQFRLYELIWKRTVASQMKDATGNSVTVKIGGRASDGRDAEFSASGKTITFHGFMKAYVEGADDPNAELDDRERRLPQVAEGDALTADEITVDGHATKPPARYTEASLVKELEEREIGRPSTYASIIGTILDRGYVFKKGTALVPSFLSFAVVNLLEKHFGRLVDYDFTARMEDDLDRIARGEAQSVPWLKRFYFGAAGSGDDPAGAGSASDAGNGDGDHLGGLKELVTDLGAIDAREISSFPVGNDIKLRVGRYGPYIERGEKDAEGHQRADVPEDLAPDELTVELAEELLAKPSGDFELGTDPGSGNQIIAKDGRYGPYVTEVLPEGTPKTGKNAVKPRTASLFKSMSLDTVTLEDALKLMSLPRVVGTDAEGVEITAQNGRYGPYLKKGTDSRSLTSEEQLFDITLEEALAIYAQPKQRGRAAAKPPLKELGTDPVSERPVVVKDGRFGPYVTDGETNATLRTGDSVEEITPERGYELLAEKRAKGPAKKKTAKKAPAKKATAKKTAAKKTTATKTTAAKKTAAKKTTTAKKATTAKKTSSASASSED</sequence>
<feature type="domain" description="Toprim" evidence="10">
    <location>
        <begin position="12"/>
        <end position="135"/>
    </location>
</feature>
<dbReference type="CDD" id="cd00186">
    <property type="entry name" value="TOP1Ac"/>
    <property type="match status" value="1"/>
</dbReference>
<evidence type="ECO:0000256" key="3">
    <source>
        <dbReference type="ARBA" id="ARBA00022723"/>
    </source>
</evidence>
<name>A0ABY2PGJ2_9ACTN</name>
<dbReference type="InterPro" id="IPR023406">
    <property type="entry name" value="Topo_IA_AS"/>
</dbReference>
<accession>A0ABY2PGJ2</accession>
<feature type="site" description="Interaction with DNA" evidence="8">
    <location>
        <position position="338"/>
    </location>
</feature>
<dbReference type="PROSITE" id="PS00396">
    <property type="entry name" value="TOPO_IA_1"/>
    <property type="match status" value="1"/>
</dbReference>
<keyword evidence="6 8" id="KW-0238">DNA-binding</keyword>
<dbReference type="Gene3D" id="1.10.290.10">
    <property type="entry name" value="Topoisomerase I, domain 4"/>
    <property type="match status" value="1"/>
</dbReference>
<dbReference type="InterPro" id="IPR013825">
    <property type="entry name" value="Topo_IA_cen_sub2"/>
</dbReference>
<dbReference type="SMART" id="SM00437">
    <property type="entry name" value="TOP1Ac"/>
    <property type="match status" value="1"/>
</dbReference>
<evidence type="ECO:0000259" key="10">
    <source>
        <dbReference type="PROSITE" id="PS50880"/>
    </source>
</evidence>
<evidence type="ECO:0000256" key="7">
    <source>
        <dbReference type="ARBA" id="ARBA00023235"/>
    </source>
</evidence>
<feature type="site" description="Interaction with DNA" evidence="8">
    <location>
        <position position="536"/>
    </location>
</feature>
<dbReference type="Pfam" id="PF13368">
    <property type="entry name" value="Toprim_C_rpt"/>
    <property type="match status" value="4"/>
</dbReference>
<feature type="site" description="Interaction with DNA" evidence="8">
    <location>
        <position position="161"/>
    </location>
</feature>
<dbReference type="Pfam" id="PF01131">
    <property type="entry name" value="Topoisom_bac"/>
    <property type="match status" value="1"/>
</dbReference>
<evidence type="ECO:0000313" key="13">
    <source>
        <dbReference type="Proteomes" id="UP000306274"/>
    </source>
</evidence>
<dbReference type="InterPro" id="IPR034149">
    <property type="entry name" value="TOPRIM_TopoI"/>
</dbReference>
<feature type="site" description="Interaction with DNA" evidence="8">
    <location>
        <position position="160"/>
    </location>
</feature>